<protein>
    <submittedName>
        <fullName evidence="1">Uncharacterized protein</fullName>
    </submittedName>
</protein>
<dbReference type="HOGENOM" id="CLU_3295244_0_0_6"/>
<gene>
    <name evidence="1" type="ORF">YSA_10691</name>
</gene>
<accession>I3V491</accession>
<dbReference type="Proteomes" id="UP000005268">
    <property type="component" value="Chromosome"/>
</dbReference>
<sequence length="40" mass="4687">MSSWERKEQYAGRFFLRRHPEEIGLLAQNSLCTVHIKAAI</sequence>
<organism evidence="1 2">
    <name type="scientific">Pseudomonas putida ND6</name>
    <dbReference type="NCBI Taxonomy" id="231023"/>
    <lineage>
        <taxon>Bacteria</taxon>
        <taxon>Pseudomonadati</taxon>
        <taxon>Pseudomonadota</taxon>
        <taxon>Gammaproteobacteria</taxon>
        <taxon>Pseudomonadales</taxon>
        <taxon>Pseudomonadaceae</taxon>
        <taxon>Pseudomonas</taxon>
    </lineage>
</organism>
<dbReference type="KEGG" id="ppi:YSA_10691"/>
<name>I3V491_PSEPU</name>
<evidence type="ECO:0000313" key="2">
    <source>
        <dbReference type="Proteomes" id="UP000005268"/>
    </source>
</evidence>
<proteinExistence type="predicted"/>
<dbReference type="AlphaFoldDB" id="I3V491"/>
<dbReference type="EMBL" id="CP003588">
    <property type="protein sequence ID" value="AFK72562.1"/>
    <property type="molecule type" value="Genomic_DNA"/>
</dbReference>
<evidence type="ECO:0000313" key="1">
    <source>
        <dbReference type="EMBL" id="AFK72562.1"/>
    </source>
</evidence>
<reference evidence="1 2" key="1">
    <citation type="journal article" date="2012" name="J. Bacteriol.">
        <title>Complete Genome Sequence of the Naphthalene-Degrading Pseudomonas putida Strain ND6.</title>
        <authorList>
            <person name="Li S."/>
            <person name="Zhao H."/>
            <person name="Li Y."/>
            <person name="Niu S."/>
            <person name="Cai B."/>
        </authorList>
    </citation>
    <scope>NUCLEOTIDE SEQUENCE [LARGE SCALE GENOMIC DNA]</scope>
    <source>
        <strain evidence="1 2">ND6</strain>
    </source>
</reference>